<dbReference type="Pfam" id="PF06958">
    <property type="entry name" value="Pyocin_S"/>
    <property type="match status" value="1"/>
</dbReference>
<dbReference type="GO" id="GO:0016787">
    <property type="term" value="F:hydrolase activity"/>
    <property type="evidence" value="ECO:0007669"/>
    <property type="project" value="UniProtKB-KW"/>
</dbReference>
<dbReference type="GO" id="GO:0004519">
    <property type="term" value="F:endonuclease activity"/>
    <property type="evidence" value="ECO:0007669"/>
    <property type="project" value="UniProtKB-KW"/>
</dbReference>
<dbReference type="InterPro" id="IPR044925">
    <property type="entry name" value="His-Me_finger_sf"/>
</dbReference>
<keyword evidence="6" id="KW-0044">Antibiotic</keyword>
<dbReference type="GO" id="GO:0042742">
    <property type="term" value="P:defense response to bacterium"/>
    <property type="evidence" value="ECO:0007669"/>
    <property type="project" value="UniProtKB-KW"/>
</dbReference>
<dbReference type="AlphaFoldDB" id="A0A7Y7WDF4"/>
<dbReference type="GO" id="GO:0005102">
    <property type="term" value="F:signaling receptor binding"/>
    <property type="evidence" value="ECO:0007669"/>
    <property type="project" value="InterPro"/>
</dbReference>
<protein>
    <submittedName>
        <fullName evidence="9">S-type pyocin domain-containing protein</fullName>
    </submittedName>
</protein>
<evidence type="ECO:0000259" key="8">
    <source>
        <dbReference type="SMART" id="SM00507"/>
    </source>
</evidence>
<name>A0A7Y7WDF4_9PSED</name>
<dbReference type="SUPFAM" id="SSF69369">
    <property type="entry name" value="Cloacin translocation domain"/>
    <property type="match status" value="1"/>
</dbReference>
<dbReference type="InterPro" id="IPR036302">
    <property type="entry name" value="Pyosin/cloacin_T_dom_sf"/>
</dbReference>
<reference evidence="9 10" key="1">
    <citation type="submission" date="2020-04" db="EMBL/GenBank/DDBJ databases">
        <title>Molecular characterization of pseudomonads from Agaricus bisporus reveal novel blotch 2 pathogens in Western Europe.</title>
        <authorList>
            <person name="Taparia T."/>
            <person name="Krijger M."/>
            <person name="Haynes E."/>
            <person name="Elpinstone J.G."/>
            <person name="Noble R."/>
            <person name="Van Der Wolf J."/>
        </authorList>
    </citation>
    <scope>NUCLEOTIDE SEQUENCE [LARGE SCALE GENOMIC DNA]</scope>
    <source>
        <strain evidence="9 10">F1001</strain>
    </source>
</reference>
<dbReference type="SMART" id="SM00507">
    <property type="entry name" value="HNHc"/>
    <property type="match status" value="1"/>
</dbReference>
<comment type="similarity">
    <text evidence="1">Belongs to the colicin/pyosin nuclease family.</text>
</comment>
<dbReference type="Proteomes" id="UP000582981">
    <property type="component" value="Unassembled WGS sequence"/>
</dbReference>
<keyword evidence="2" id="KW-0929">Antimicrobial</keyword>
<evidence type="ECO:0000256" key="1">
    <source>
        <dbReference type="ARBA" id="ARBA00006811"/>
    </source>
</evidence>
<evidence type="ECO:0000256" key="7">
    <source>
        <dbReference type="ARBA" id="ARBA00023048"/>
    </source>
</evidence>
<dbReference type="Gene3D" id="3.90.540.10">
    <property type="entry name" value="Colicin/pyocin, DNase domain"/>
    <property type="match status" value="1"/>
</dbReference>
<keyword evidence="4" id="KW-0255">Endonuclease</keyword>
<organism evidence="9 10">
    <name type="scientific">Pseudomonas gingeri</name>
    <dbReference type="NCBI Taxonomy" id="117681"/>
    <lineage>
        <taxon>Bacteria</taxon>
        <taxon>Pseudomonadati</taxon>
        <taxon>Pseudomonadota</taxon>
        <taxon>Gammaproteobacteria</taxon>
        <taxon>Pseudomonadales</taxon>
        <taxon>Pseudomonadaceae</taxon>
        <taxon>Pseudomonas</taxon>
    </lineage>
</organism>
<evidence type="ECO:0000256" key="2">
    <source>
        <dbReference type="ARBA" id="ARBA00022529"/>
    </source>
</evidence>
<comment type="caution">
    <text evidence="9">The sequence shown here is derived from an EMBL/GenBank/DDBJ whole genome shotgun (WGS) entry which is preliminary data.</text>
</comment>
<dbReference type="InterPro" id="IPR016128">
    <property type="entry name" value="Pyosin/cloacin_T_dom"/>
</dbReference>
<dbReference type="GO" id="GO:0031640">
    <property type="term" value="P:killing of cells of another organism"/>
    <property type="evidence" value="ECO:0007669"/>
    <property type="project" value="UniProtKB-KW"/>
</dbReference>
<evidence type="ECO:0000256" key="3">
    <source>
        <dbReference type="ARBA" id="ARBA00022722"/>
    </source>
</evidence>
<gene>
    <name evidence="9" type="ORF">HX829_12365</name>
</gene>
<keyword evidence="5" id="KW-0378">Hydrolase</keyword>
<evidence type="ECO:0000256" key="5">
    <source>
        <dbReference type="ARBA" id="ARBA00022801"/>
    </source>
</evidence>
<evidence type="ECO:0000313" key="10">
    <source>
        <dbReference type="Proteomes" id="UP000582981"/>
    </source>
</evidence>
<dbReference type="InterPro" id="IPR003615">
    <property type="entry name" value="HNH_nuc"/>
</dbReference>
<feature type="domain" description="HNH nuclease" evidence="8">
    <location>
        <begin position="697"/>
        <end position="752"/>
    </location>
</feature>
<sequence length="759" mass="81558">MSSTYDYLGPYKKTGPSSYELGPISITAKALSGFSGGGGYSNWGLNDGPRRGTSEGSGKLSPLTPYIWDDLMHEHQLNQSSIDDEYAGIFNKVTETTNREIEKAKQDAKEGHQLSPVAMVKKDQEITFKLIQAKEAEYRSKIESAHSLYGQNPFFLMKELPFKKVMDGMNQTPPDILGAYNAIDLAYRSALELKRLSLTNDVLAKQLEDLAKKSSLAELGSQPDQGSLTSFLADRLSTVNLEKDIHLQRLPFFLQEKIVTATGSAEGFTHVQSLVSYKATIDNMITDEQSAIGSYAAANPNISSPLSKPELEALKNLVGLQANTNLGKRWQDYHVSLLHSETVRHLTETTSAFGKLITRAQEAETLQAQARLAVETEAKRVADEQIRVAEAIRIANTFRAPGPASAVTPLFMTSVGTVAVIEAAAVTLQAAIGSAIATLTSLAAGTASGLLVGVSALVYSPKLANGELPESYAFSTPLSDLTPEHRQDLPAIAAAGGTVDLPVRVSSKTAADGRSEVFVAKTDGVTVPSKVRVVTATYNAEQNVYSVTTADVPPRTLTWTPIVNPGNSSTTSPAEQPVLPVYTGATVTPVDGRIDTFPAVVEAGFDDFITVFPADSGLPPIYVMFRDRREDAGVATGMGQPVTGIWLGTASQGEGAPIPSQIADQLRGKEFKNFRDFREAFWKAVANDPELSKQFNPGSLAVMRDGSAAYVRESEQVGGRVKVEIHHISRIADGGGVYDIDNLTAVTPKRHIEIHSGGK</sequence>
<dbReference type="EMBL" id="JACAPU010000013">
    <property type="protein sequence ID" value="NWB47287.1"/>
    <property type="molecule type" value="Genomic_DNA"/>
</dbReference>
<dbReference type="SUPFAM" id="SSF54060">
    <property type="entry name" value="His-Me finger endonucleases"/>
    <property type="match status" value="1"/>
</dbReference>
<accession>A0A7Y7WDF4</accession>
<dbReference type="RefSeq" id="WP_177144163.1">
    <property type="nucleotide sequence ID" value="NZ_JACAPU010000013.1"/>
</dbReference>
<evidence type="ECO:0000256" key="4">
    <source>
        <dbReference type="ARBA" id="ARBA00022759"/>
    </source>
</evidence>
<dbReference type="Pfam" id="PF21431">
    <property type="entry name" value="Col-Pyo_DNase"/>
    <property type="match status" value="1"/>
</dbReference>
<dbReference type="CDD" id="cd00085">
    <property type="entry name" value="HNHc"/>
    <property type="match status" value="1"/>
</dbReference>
<evidence type="ECO:0000313" key="9">
    <source>
        <dbReference type="EMBL" id="NWB47287.1"/>
    </source>
</evidence>
<keyword evidence="3" id="KW-0540">Nuclease</keyword>
<proteinExistence type="inferred from homology"/>
<dbReference type="GO" id="GO:0019835">
    <property type="term" value="P:cytolysis"/>
    <property type="evidence" value="ECO:0007669"/>
    <property type="project" value="InterPro"/>
</dbReference>
<keyword evidence="7" id="KW-0078">Bacteriocin</keyword>
<dbReference type="InterPro" id="IPR003060">
    <property type="entry name" value="Pyocin_killer"/>
</dbReference>
<evidence type="ECO:0000256" key="6">
    <source>
        <dbReference type="ARBA" id="ARBA00023022"/>
    </source>
</evidence>
<dbReference type="InterPro" id="IPR037146">
    <property type="entry name" value="Colicin/pyocin_DNase_dom_sf"/>
</dbReference>
<dbReference type="PRINTS" id="PR01300">
    <property type="entry name" value="PYOCINKILLER"/>
</dbReference>